<comment type="similarity">
    <text evidence="5">Belongs to the WD repeat MORG1 family.</text>
</comment>
<comment type="caution">
    <text evidence="7">The sequence shown here is derived from an EMBL/GenBank/DDBJ whole genome shotgun (WGS) entry which is preliminary data.</text>
</comment>
<evidence type="ECO:0000256" key="3">
    <source>
        <dbReference type="ARBA" id="ARBA00022574"/>
    </source>
</evidence>
<dbReference type="PROSITE" id="PS00678">
    <property type="entry name" value="WD_REPEATS_1"/>
    <property type="match status" value="1"/>
</dbReference>
<keyword evidence="2" id="KW-0963">Cytoplasm</keyword>
<keyword evidence="3 6" id="KW-0853">WD repeat</keyword>
<dbReference type="GO" id="GO:0005737">
    <property type="term" value="C:cytoplasm"/>
    <property type="evidence" value="ECO:0007669"/>
    <property type="project" value="UniProtKB-SubCell"/>
</dbReference>
<evidence type="ECO:0000256" key="6">
    <source>
        <dbReference type="PROSITE-ProRule" id="PRU00221"/>
    </source>
</evidence>
<evidence type="ECO:0000313" key="8">
    <source>
        <dbReference type="Proteomes" id="UP001175261"/>
    </source>
</evidence>
<dbReference type="InterPro" id="IPR015943">
    <property type="entry name" value="WD40/YVTN_repeat-like_dom_sf"/>
</dbReference>
<evidence type="ECO:0000313" key="7">
    <source>
        <dbReference type="EMBL" id="KAK0392427.1"/>
    </source>
</evidence>
<keyword evidence="4" id="KW-0677">Repeat</keyword>
<dbReference type="PANTHER" id="PTHR22842:SF3">
    <property type="entry name" value="WD REPEAT DOMAIN-CONTAINING PROTEIN 83"/>
    <property type="match status" value="1"/>
</dbReference>
<proteinExistence type="inferred from homology"/>
<dbReference type="Gene3D" id="2.130.10.10">
    <property type="entry name" value="YVTN repeat-like/Quinoprotein amine dehydrogenase"/>
    <property type="match status" value="1"/>
</dbReference>
<dbReference type="GO" id="GO:0000398">
    <property type="term" value="P:mRNA splicing, via spliceosome"/>
    <property type="evidence" value="ECO:0007669"/>
    <property type="project" value="TreeGrafter"/>
</dbReference>
<dbReference type="EMBL" id="JAPDFR010000001">
    <property type="protein sequence ID" value="KAK0392427.1"/>
    <property type="molecule type" value="Genomic_DNA"/>
</dbReference>
<dbReference type="Proteomes" id="UP001175261">
    <property type="component" value="Unassembled WGS sequence"/>
</dbReference>
<dbReference type="GO" id="GO:0071013">
    <property type="term" value="C:catalytic step 2 spliceosome"/>
    <property type="evidence" value="ECO:0007669"/>
    <property type="project" value="TreeGrafter"/>
</dbReference>
<name>A0AA39GUN3_SARSR</name>
<evidence type="ECO:0000256" key="2">
    <source>
        <dbReference type="ARBA" id="ARBA00022490"/>
    </source>
</evidence>
<dbReference type="InterPro" id="IPR020472">
    <property type="entry name" value="WD40_PAC1"/>
</dbReference>
<evidence type="ECO:0000256" key="1">
    <source>
        <dbReference type="ARBA" id="ARBA00004496"/>
    </source>
</evidence>
<dbReference type="SMART" id="SM00320">
    <property type="entry name" value="WD40"/>
    <property type="match status" value="6"/>
</dbReference>
<keyword evidence="8" id="KW-1185">Reference proteome</keyword>
<dbReference type="SUPFAM" id="SSF50978">
    <property type="entry name" value="WD40 repeat-like"/>
    <property type="match status" value="1"/>
</dbReference>
<feature type="repeat" description="WD" evidence="6">
    <location>
        <begin position="117"/>
        <end position="159"/>
    </location>
</feature>
<dbReference type="AlphaFoldDB" id="A0AA39GUN3"/>
<reference evidence="7" key="1">
    <citation type="submission" date="2022-10" db="EMBL/GenBank/DDBJ databases">
        <title>Determination and structural analysis of whole genome sequence of Sarocladium strictum F4-1.</title>
        <authorList>
            <person name="Hu L."/>
            <person name="Jiang Y."/>
        </authorList>
    </citation>
    <scope>NUCLEOTIDE SEQUENCE</scope>
    <source>
        <strain evidence="7">F4-1</strain>
    </source>
</reference>
<comment type="subcellular location">
    <subcellularLocation>
        <location evidence="1">Cytoplasm</location>
    </subcellularLocation>
</comment>
<organism evidence="7 8">
    <name type="scientific">Sarocladium strictum</name>
    <name type="common">Black bundle disease fungus</name>
    <name type="synonym">Acremonium strictum</name>
    <dbReference type="NCBI Taxonomy" id="5046"/>
    <lineage>
        <taxon>Eukaryota</taxon>
        <taxon>Fungi</taxon>
        <taxon>Dikarya</taxon>
        <taxon>Ascomycota</taxon>
        <taxon>Pezizomycotina</taxon>
        <taxon>Sordariomycetes</taxon>
        <taxon>Hypocreomycetidae</taxon>
        <taxon>Hypocreales</taxon>
        <taxon>Sarocladiaceae</taxon>
        <taxon>Sarocladium</taxon>
    </lineage>
</organism>
<dbReference type="PANTHER" id="PTHR22842">
    <property type="entry name" value="WD40 REPEAT PROTEIN"/>
    <property type="match status" value="1"/>
</dbReference>
<dbReference type="InterPro" id="IPR001680">
    <property type="entry name" value="WD40_rpt"/>
</dbReference>
<feature type="repeat" description="WD" evidence="6">
    <location>
        <begin position="11"/>
        <end position="44"/>
    </location>
</feature>
<evidence type="ECO:0000256" key="5">
    <source>
        <dbReference type="ARBA" id="ARBA00038145"/>
    </source>
</evidence>
<dbReference type="InterPro" id="IPR036322">
    <property type="entry name" value="WD40_repeat_dom_sf"/>
</dbReference>
<dbReference type="Pfam" id="PF00400">
    <property type="entry name" value="WD40"/>
    <property type="match status" value="4"/>
</dbReference>
<protein>
    <submittedName>
        <fullName evidence="7">Uncharacterized protein</fullName>
    </submittedName>
</protein>
<dbReference type="InterPro" id="IPR019775">
    <property type="entry name" value="WD40_repeat_CS"/>
</dbReference>
<dbReference type="PROSITE" id="PS50082">
    <property type="entry name" value="WD_REPEATS_2"/>
    <property type="match status" value="3"/>
</dbReference>
<dbReference type="InterPro" id="IPR051980">
    <property type="entry name" value="WD_repeat_MORG1"/>
</dbReference>
<gene>
    <name evidence="7" type="ORF">NLU13_1922</name>
</gene>
<dbReference type="PROSITE" id="PS50294">
    <property type="entry name" value="WD_REPEATS_REGION"/>
    <property type="match status" value="2"/>
</dbReference>
<sequence length="356" mass="38322">MAFPDSPAAHLLGSNGPVHAVTYSSSPGTYILTGSADRTIRLYNPFPSTHVPEVRSKQKPAIPQGRLIQSYSAHGYEVLSLDVAQDNERFVSAGGDRSVFLWDVAKAVTTRRFGGNQHGHTARVNCVSFGGDGESLVISGGFDTTVRMWDVKSGSFKPIQVLDEARDAITCLAVRGPEIISGSVDGRVRTYDIRMGQCTTDVFGASVTSIALTRDGQAMLVGTLDSKLRLMDRQNGACLRAYSDSSWKNEDLRLQSILGGKERYVLVGDEMAGSETSSTGEGRVWAWDTLSGKVAAKITIPWGPPGHEQKKKVIGRDGQQKARANVISCMAWREDGWGDQFCVGGTSGVVTVFGSL</sequence>
<feature type="repeat" description="WD" evidence="6">
    <location>
        <begin position="71"/>
        <end position="112"/>
    </location>
</feature>
<accession>A0AA39GUN3</accession>
<evidence type="ECO:0000256" key="4">
    <source>
        <dbReference type="ARBA" id="ARBA00022737"/>
    </source>
</evidence>
<dbReference type="PRINTS" id="PR00320">
    <property type="entry name" value="GPROTEINBRPT"/>
</dbReference>